<organism evidence="2 3">
    <name type="scientific">Rodentibacter ratti</name>
    <dbReference type="NCBI Taxonomy" id="1906745"/>
    <lineage>
        <taxon>Bacteria</taxon>
        <taxon>Pseudomonadati</taxon>
        <taxon>Pseudomonadota</taxon>
        <taxon>Gammaproteobacteria</taxon>
        <taxon>Pasteurellales</taxon>
        <taxon>Pasteurellaceae</taxon>
        <taxon>Rodentibacter</taxon>
    </lineage>
</organism>
<dbReference type="SUPFAM" id="SSF160719">
    <property type="entry name" value="gpW/gp25-like"/>
    <property type="match status" value="1"/>
</dbReference>
<dbReference type="PANTHER" id="PTHR38595">
    <property type="entry name" value="CYTOPLASMIC PROTEIN-RELATED"/>
    <property type="match status" value="1"/>
</dbReference>
<dbReference type="InterPro" id="IPR017737">
    <property type="entry name" value="TssE1-like"/>
</dbReference>
<dbReference type="InterPro" id="IPR053176">
    <property type="entry name" value="T6SS_TssE1-like"/>
</dbReference>
<dbReference type="NCBIfam" id="TIGR03357">
    <property type="entry name" value="VI_zyme"/>
    <property type="match status" value="1"/>
</dbReference>
<dbReference type="InterPro" id="IPR007048">
    <property type="entry name" value="IraD/Gp25-like"/>
</dbReference>
<name>A0A1V3LAW2_9PAST</name>
<dbReference type="EMBL" id="MLAH01000009">
    <property type="protein sequence ID" value="OOF87100.1"/>
    <property type="molecule type" value="Genomic_DNA"/>
</dbReference>
<evidence type="ECO:0000259" key="1">
    <source>
        <dbReference type="Pfam" id="PF04965"/>
    </source>
</evidence>
<dbReference type="RefSeq" id="WP_077475186.1">
    <property type="nucleotide sequence ID" value="NZ_MLAH01000009.1"/>
</dbReference>
<dbReference type="PANTHER" id="PTHR38595:SF2">
    <property type="entry name" value="TYPE VI SECRETION SYSTEM BASEPLATE SUBUNIT TSSE"/>
    <property type="match status" value="1"/>
</dbReference>
<accession>A0A1V3LAW2</accession>
<dbReference type="Gene3D" id="3.10.450.40">
    <property type="match status" value="1"/>
</dbReference>
<comment type="caution">
    <text evidence="2">The sequence shown here is derived from an EMBL/GenBank/DDBJ whole genome shotgun (WGS) entry which is preliminary data.</text>
</comment>
<proteinExistence type="predicted"/>
<feature type="domain" description="IraD/Gp25-like" evidence="1">
    <location>
        <begin position="28"/>
        <end position="114"/>
    </location>
</feature>
<sequence>MGFWNRIKAASQHTDIIRRKTETEIVSDLIHSIKKNIELILNSKKGCTLCAPDFGLRDFNDATATTHSLSQAIISDIRSSLERYEPRVRITRIEYIPDVYDVLQLNFRITCIVLLKQKNELTELNIILDSSNKKFRVV</sequence>
<reference evidence="2 3" key="1">
    <citation type="submission" date="2016-10" db="EMBL/GenBank/DDBJ databases">
        <title>Rodentibacter gen. nov. and new species.</title>
        <authorList>
            <person name="Christensen H."/>
        </authorList>
    </citation>
    <scope>NUCLEOTIDE SEQUENCE [LARGE SCALE GENOMIC DNA]</scope>
    <source>
        <strain evidence="2 3">Ppn157</strain>
    </source>
</reference>
<evidence type="ECO:0000313" key="3">
    <source>
        <dbReference type="Proteomes" id="UP000189549"/>
    </source>
</evidence>
<evidence type="ECO:0000313" key="2">
    <source>
        <dbReference type="EMBL" id="OOF87100.1"/>
    </source>
</evidence>
<dbReference type="Proteomes" id="UP000189549">
    <property type="component" value="Unassembled WGS sequence"/>
</dbReference>
<protein>
    <submittedName>
        <fullName evidence="2">Type VI secretion system lysozyme</fullName>
    </submittedName>
</protein>
<dbReference type="Pfam" id="PF04965">
    <property type="entry name" value="GPW_gp25"/>
    <property type="match status" value="1"/>
</dbReference>
<dbReference type="AlphaFoldDB" id="A0A1V3LAW2"/>
<gene>
    <name evidence="2" type="ORF">BKG93_01655</name>
</gene>